<keyword evidence="1" id="KW-0812">Transmembrane</keyword>
<feature type="chain" id="PRO_5021727354" evidence="2">
    <location>
        <begin position="24"/>
        <end position="280"/>
    </location>
</feature>
<organism evidence="3 4">
    <name type="scientific">Hymenobacter setariae</name>
    <dbReference type="NCBI Taxonomy" id="2594794"/>
    <lineage>
        <taxon>Bacteria</taxon>
        <taxon>Pseudomonadati</taxon>
        <taxon>Bacteroidota</taxon>
        <taxon>Cytophagia</taxon>
        <taxon>Cytophagales</taxon>
        <taxon>Hymenobacteraceae</taxon>
        <taxon>Hymenobacter</taxon>
    </lineage>
</organism>
<feature type="transmembrane region" description="Helical" evidence="1">
    <location>
        <begin position="221"/>
        <end position="243"/>
    </location>
</feature>
<dbReference type="Proteomes" id="UP000317624">
    <property type="component" value="Unassembled WGS sequence"/>
</dbReference>
<reference evidence="3 4" key="1">
    <citation type="submission" date="2019-07" db="EMBL/GenBank/DDBJ databases">
        <title>Hymenobacter sp. straun FUR1 Genome sequencing and assembly.</title>
        <authorList>
            <person name="Chhetri G."/>
        </authorList>
    </citation>
    <scope>NUCLEOTIDE SEQUENCE [LARGE SCALE GENOMIC DNA]</scope>
    <source>
        <strain evidence="3 4">Fur1</strain>
    </source>
</reference>
<proteinExistence type="predicted"/>
<evidence type="ECO:0000256" key="2">
    <source>
        <dbReference type="SAM" id="SignalP"/>
    </source>
</evidence>
<sequence>MFSSLRNLGILLLLLTCISTSKAQTLPASTTSTSATFTRADTARAIRKLFKSRRGGGAGWLGFGTASILASTLPALQTTSAGVWTPGVVAGSAFMLIGLNKRIQFRPGRERQVLRELAATGHLPTSVSRRLRGNFAPLRGLPSDYDPLSAPGIRPAAVALGLTPAQVAEAARADTLRAINRLFERRRKGGKRWNYLGLAGILSMTRALASPSIDGSHVDGGSLAILVGGFVAAPVAIGVTNLVTYNEARESEIENAYRSGKPLPKRIRQRIKKKDLQPLD</sequence>
<evidence type="ECO:0000313" key="3">
    <source>
        <dbReference type="EMBL" id="TVT38511.1"/>
    </source>
</evidence>
<dbReference type="EMBL" id="VMRJ01000005">
    <property type="protein sequence ID" value="TVT38511.1"/>
    <property type="molecule type" value="Genomic_DNA"/>
</dbReference>
<keyword evidence="2" id="KW-0732">Signal</keyword>
<gene>
    <name evidence="3" type="ORF">FNT36_20215</name>
</gene>
<feature type="transmembrane region" description="Helical" evidence="1">
    <location>
        <begin position="81"/>
        <end position="99"/>
    </location>
</feature>
<feature type="transmembrane region" description="Helical" evidence="1">
    <location>
        <begin position="193"/>
        <end position="209"/>
    </location>
</feature>
<accession>A0A558BPT8</accession>
<comment type="caution">
    <text evidence="3">The sequence shown here is derived from an EMBL/GenBank/DDBJ whole genome shotgun (WGS) entry which is preliminary data.</text>
</comment>
<evidence type="ECO:0000256" key="1">
    <source>
        <dbReference type="SAM" id="Phobius"/>
    </source>
</evidence>
<protein>
    <submittedName>
        <fullName evidence="3">Uncharacterized protein</fullName>
    </submittedName>
</protein>
<keyword evidence="1" id="KW-0472">Membrane</keyword>
<evidence type="ECO:0000313" key="4">
    <source>
        <dbReference type="Proteomes" id="UP000317624"/>
    </source>
</evidence>
<keyword evidence="1" id="KW-1133">Transmembrane helix</keyword>
<dbReference type="OrthoDB" id="884784at2"/>
<dbReference type="RefSeq" id="WP_144851453.1">
    <property type="nucleotide sequence ID" value="NZ_VMRJ01000005.1"/>
</dbReference>
<name>A0A558BPT8_9BACT</name>
<feature type="signal peptide" evidence="2">
    <location>
        <begin position="1"/>
        <end position="23"/>
    </location>
</feature>
<keyword evidence="4" id="KW-1185">Reference proteome</keyword>
<dbReference type="AlphaFoldDB" id="A0A558BPT8"/>